<feature type="region of interest" description="Disordered" evidence="2">
    <location>
        <begin position="1"/>
        <end position="55"/>
    </location>
</feature>
<dbReference type="Proteomes" id="UP001172457">
    <property type="component" value="Chromosome 8"/>
</dbReference>
<dbReference type="Pfam" id="PF03732">
    <property type="entry name" value="Retrotrans_gag"/>
    <property type="match status" value="1"/>
</dbReference>
<dbReference type="GO" id="GO:0008270">
    <property type="term" value="F:zinc ion binding"/>
    <property type="evidence" value="ECO:0007669"/>
    <property type="project" value="UniProtKB-KW"/>
</dbReference>
<dbReference type="InterPro" id="IPR001878">
    <property type="entry name" value="Znf_CCHC"/>
</dbReference>
<dbReference type="Gene3D" id="3.10.10.10">
    <property type="entry name" value="HIV Type 1 Reverse Transcriptase, subunit A, domain 1"/>
    <property type="match status" value="1"/>
</dbReference>
<feature type="region of interest" description="Disordered" evidence="2">
    <location>
        <begin position="514"/>
        <end position="547"/>
    </location>
</feature>
<proteinExistence type="predicted"/>
<feature type="compositionally biased region" description="Basic and acidic residues" evidence="2">
    <location>
        <begin position="529"/>
        <end position="547"/>
    </location>
</feature>
<evidence type="ECO:0000259" key="3">
    <source>
        <dbReference type="PROSITE" id="PS50158"/>
    </source>
</evidence>
<keyword evidence="1" id="KW-0863">Zinc-finger</keyword>
<dbReference type="SUPFAM" id="SSF56672">
    <property type="entry name" value="DNA/RNA polymerases"/>
    <property type="match status" value="1"/>
</dbReference>
<dbReference type="InterPro" id="IPR005162">
    <property type="entry name" value="Retrotrans_gag_dom"/>
</dbReference>
<keyword evidence="1" id="KW-0862">Zinc</keyword>
<gene>
    <name evidence="4" type="ORF">OSB04_031106</name>
</gene>
<feature type="region of interest" description="Disordered" evidence="2">
    <location>
        <begin position="434"/>
        <end position="466"/>
    </location>
</feature>
<dbReference type="SMART" id="SM00343">
    <property type="entry name" value="ZnF_C2HC"/>
    <property type="match status" value="1"/>
</dbReference>
<reference evidence="4" key="1">
    <citation type="submission" date="2023-03" db="EMBL/GenBank/DDBJ databases">
        <title>Chromosome-scale reference genome and RAD-based genetic map of yellow starthistle (Centaurea solstitialis) reveal putative structural variation and QTLs associated with invader traits.</title>
        <authorList>
            <person name="Reatini B."/>
            <person name="Cang F.A."/>
            <person name="Jiang Q."/>
            <person name="Mckibben M.T.W."/>
            <person name="Barker M.S."/>
            <person name="Rieseberg L.H."/>
            <person name="Dlugosch K.M."/>
        </authorList>
    </citation>
    <scope>NUCLEOTIDE SEQUENCE</scope>
    <source>
        <strain evidence="4">CAN-66</strain>
        <tissue evidence="4">Leaf</tissue>
    </source>
</reference>
<dbReference type="PROSITE" id="PS50158">
    <property type="entry name" value="ZF_CCHC"/>
    <property type="match status" value="1"/>
</dbReference>
<dbReference type="GO" id="GO:0003676">
    <property type="term" value="F:nucleic acid binding"/>
    <property type="evidence" value="ECO:0007669"/>
    <property type="project" value="InterPro"/>
</dbReference>
<dbReference type="EMBL" id="JARYMX010000008">
    <property type="protein sequence ID" value="KAJ9538373.1"/>
    <property type="molecule type" value="Genomic_DNA"/>
</dbReference>
<feature type="compositionally biased region" description="Basic and acidic residues" evidence="2">
    <location>
        <begin position="34"/>
        <end position="49"/>
    </location>
</feature>
<dbReference type="PANTHER" id="PTHR35046">
    <property type="entry name" value="ZINC KNUCKLE (CCHC-TYPE) FAMILY PROTEIN"/>
    <property type="match status" value="1"/>
</dbReference>
<dbReference type="PANTHER" id="PTHR35046:SF21">
    <property type="entry name" value="RETROTRANSPOSON GAG DOMAIN-CONTAINING PROTEIN-RELATED"/>
    <property type="match status" value="1"/>
</dbReference>
<dbReference type="AlphaFoldDB" id="A0AA38SU27"/>
<dbReference type="InterPro" id="IPR043502">
    <property type="entry name" value="DNA/RNA_pol_sf"/>
</dbReference>
<dbReference type="CDD" id="cd00303">
    <property type="entry name" value="retropepsin_like"/>
    <property type="match status" value="1"/>
</dbReference>
<evidence type="ECO:0000256" key="1">
    <source>
        <dbReference type="PROSITE-ProRule" id="PRU00047"/>
    </source>
</evidence>
<organism evidence="4 5">
    <name type="scientific">Centaurea solstitialis</name>
    <name type="common">yellow star-thistle</name>
    <dbReference type="NCBI Taxonomy" id="347529"/>
    <lineage>
        <taxon>Eukaryota</taxon>
        <taxon>Viridiplantae</taxon>
        <taxon>Streptophyta</taxon>
        <taxon>Embryophyta</taxon>
        <taxon>Tracheophyta</taxon>
        <taxon>Spermatophyta</taxon>
        <taxon>Magnoliopsida</taxon>
        <taxon>eudicotyledons</taxon>
        <taxon>Gunneridae</taxon>
        <taxon>Pentapetalae</taxon>
        <taxon>asterids</taxon>
        <taxon>campanulids</taxon>
        <taxon>Asterales</taxon>
        <taxon>Asteraceae</taxon>
        <taxon>Carduoideae</taxon>
        <taxon>Cardueae</taxon>
        <taxon>Centaureinae</taxon>
        <taxon>Centaurea</taxon>
    </lineage>
</organism>
<evidence type="ECO:0000256" key="2">
    <source>
        <dbReference type="SAM" id="MobiDB-lite"/>
    </source>
</evidence>
<protein>
    <recommendedName>
        <fullName evidence="3">CCHC-type domain-containing protein</fullName>
    </recommendedName>
</protein>
<name>A0AA38SU27_9ASTR</name>
<keyword evidence="1" id="KW-0479">Metal-binding</keyword>
<feature type="domain" description="CCHC-type" evidence="3">
    <location>
        <begin position="252"/>
        <end position="266"/>
    </location>
</feature>
<sequence>MTNEFNQVHERMDRIEANTQRLPSHEGSVVNEEESARSDEWDRESEKRSARGRRRVDNNLSSIKMKVPSFQGKLDPKAYLDWETKMEFIFACHEYSNRKKWDQLLISKRINGERPIDSWEEMKMFMRRRFVPSHYFRDLHNKLQNLKQGSKSVEDYFKEMEVTMIRANVDEDREATMARFLHGFNLEIRDCVEMYHYVEIEDMVHMPSGSSKKNENTSSSSYSLSNFKSNSKDFNTLKGKIDFSTIKNREIKCFKCQGRGHIASQCLNKLTMAIRENGEIETDKSYSTNSLDESDDDEELAFHEELLVARRALNAHSMEDDDAQRENIFHTRCYVEGKLGLPTMKHQKPYKPQWLNDSGEVLVSFRIGKYEDEVLCDVVPMQASHMLLGRPWQYDQHVKHDGFTNKYTFVHKDKPITLVPMFPSQVFEDQVRLQKDAKKMKEPKGKNEEGLKEKEKYKKNTRGKKEEAQLATNNLAGSIPSNVLAVLQEFEDLFSEEVPDGLPPTRGIEHQVDFVPEASIPNKPNYRTSPEETKELQRQVEELLAKG</sequence>
<evidence type="ECO:0000313" key="5">
    <source>
        <dbReference type="Proteomes" id="UP001172457"/>
    </source>
</evidence>
<evidence type="ECO:0000313" key="4">
    <source>
        <dbReference type="EMBL" id="KAJ9538373.1"/>
    </source>
</evidence>
<keyword evidence="5" id="KW-1185">Reference proteome</keyword>
<comment type="caution">
    <text evidence="4">The sequence shown here is derived from an EMBL/GenBank/DDBJ whole genome shotgun (WGS) entry which is preliminary data.</text>
</comment>
<feature type="compositionally biased region" description="Basic and acidic residues" evidence="2">
    <location>
        <begin position="7"/>
        <end position="16"/>
    </location>
</feature>
<accession>A0AA38SU27</accession>